<feature type="transmembrane region" description="Helical" evidence="1">
    <location>
        <begin position="6"/>
        <end position="29"/>
    </location>
</feature>
<protein>
    <submittedName>
        <fullName evidence="2">Uncharacterized protein</fullName>
    </submittedName>
</protein>
<dbReference type="Proteomes" id="UP000253919">
    <property type="component" value="Unassembled WGS sequence"/>
</dbReference>
<evidence type="ECO:0000313" key="3">
    <source>
        <dbReference type="Proteomes" id="UP000253919"/>
    </source>
</evidence>
<name>A0A369QKP3_9BACT</name>
<evidence type="ECO:0000313" key="2">
    <source>
        <dbReference type="EMBL" id="RDC63419.1"/>
    </source>
</evidence>
<comment type="caution">
    <text evidence="2">The sequence shown here is derived from an EMBL/GenBank/DDBJ whole genome shotgun (WGS) entry which is preliminary data.</text>
</comment>
<keyword evidence="1" id="KW-0812">Transmembrane</keyword>
<keyword evidence="1" id="KW-0472">Membrane</keyword>
<dbReference type="EMBL" id="QASA01000001">
    <property type="protein sequence ID" value="RDC63419.1"/>
    <property type="molecule type" value="Genomic_DNA"/>
</dbReference>
<sequence>MKVVKYVLSIIFLLYTGVLIVMYIGMLYLKIDKPEMKNLNLEGFFLSGLFAAFLVFLDYLLIKWLYRNLSGNKASNPI</sequence>
<evidence type="ECO:0000256" key="1">
    <source>
        <dbReference type="SAM" id="Phobius"/>
    </source>
</evidence>
<organism evidence="2 3">
    <name type="scientific">Adhaeribacter pallidiroseus</name>
    <dbReference type="NCBI Taxonomy" id="2072847"/>
    <lineage>
        <taxon>Bacteria</taxon>
        <taxon>Pseudomonadati</taxon>
        <taxon>Bacteroidota</taxon>
        <taxon>Cytophagia</taxon>
        <taxon>Cytophagales</taxon>
        <taxon>Hymenobacteraceae</taxon>
        <taxon>Adhaeribacter</taxon>
    </lineage>
</organism>
<feature type="transmembrane region" description="Helical" evidence="1">
    <location>
        <begin position="41"/>
        <end position="62"/>
    </location>
</feature>
<proteinExistence type="predicted"/>
<reference evidence="2 3" key="1">
    <citation type="submission" date="2018-04" db="EMBL/GenBank/DDBJ databases">
        <title>Adhaeribacter sp. HMF7616 genome sequencing and assembly.</title>
        <authorList>
            <person name="Kang H."/>
            <person name="Kang J."/>
            <person name="Cha I."/>
            <person name="Kim H."/>
            <person name="Joh K."/>
        </authorList>
    </citation>
    <scope>NUCLEOTIDE SEQUENCE [LARGE SCALE GENOMIC DNA]</scope>
    <source>
        <strain evidence="2 3">HMF7616</strain>
    </source>
</reference>
<keyword evidence="3" id="KW-1185">Reference proteome</keyword>
<accession>A0A369QKP3</accession>
<dbReference type="AlphaFoldDB" id="A0A369QKP3"/>
<keyword evidence="1" id="KW-1133">Transmembrane helix</keyword>
<gene>
    <name evidence="2" type="ORF">AHMF7616_02022</name>
</gene>